<reference evidence="1 2" key="1">
    <citation type="journal article" date="2013" name="Mar. Genomics">
        <title>Expression of sulfatases in Rhodopirellula baltica and the diversity of sulfatases in the genus Rhodopirellula.</title>
        <authorList>
            <person name="Wegner C.E."/>
            <person name="Richter-Heitmann T."/>
            <person name="Klindworth A."/>
            <person name="Klockow C."/>
            <person name="Richter M."/>
            <person name="Achstetter T."/>
            <person name="Glockner F.O."/>
            <person name="Harder J."/>
        </authorList>
    </citation>
    <scope>NUCLEOTIDE SEQUENCE [LARGE SCALE GENOMIC DNA]</scope>
    <source>
        <strain evidence="1 2">WH47</strain>
    </source>
</reference>
<dbReference type="InterPro" id="IPR015943">
    <property type="entry name" value="WD40/YVTN_repeat-like_dom_sf"/>
</dbReference>
<accession>F2APD5</accession>
<dbReference type="AlphaFoldDB" id="F2APD5"/>
<sequence length="77" mass="8600">MIGNETLWTMCFAPDNQHLFAGARGKVDVWEFQRNARLQRQSIERGYIQSLAVSADGRHFAAVGSIGGSLEVFSRDK</sequence>
<dbReference type="EMBL" id="AFAR01000083">
    <property type="protein sequence ID" value="EGF28488.1"/>
    <property type="molecule type" value="Genomic_DNA"/>
</dbReference>
<dbReference type="Gene3D" id="2.130.10.10">
    <property type="entry name" value="YVTN repeat-like/Quinoprotein amine dehydrogenase"/>
    <property type="match status" value="1"/>
</dbReference>
<dbReference type="PATRIC" id="fig|991778.3.peg.1642"/>
<proteinExistence type="predicted"/>
<evidence type="ECO:0000313" key="2">
    <source>
        <dbReference type="Proteomes" id="UP000006222"/>
    </source>
</evidence>
<organism evidence="1 2">
    <name type="scientific">Rhodopirellula baltica WH47</name>
    <dbReference type="NCBI Taxonomy" id="991778"/>
    <lineage>
        <taxon>Bacteria</taxon>
        <taxon>Pseudomonadati</taxon>
        <taxon>Planctomycetota</taxon>
        <taxon>Planctomycetia</taxon>
        <taxon>Pirellulales</taxon>
        <taxon>Pirellulaceae</taxon>
        <taxon>Rhodopirellula</taxon>
    </lineage>
</organism>
<evidence type="ECO:0000313" key="1">
    <source>
        <dbReference type="EMBL" id="EGF28488.1"/>
    </source>
</evidence>
<comment type="caution">
    <text evidence="1">The sequence shown here is derived from an EMBL/GenBank/DDBJ whole genome shotgun (WGS) entry which is preliminary data.</text>
</comment>
<protein>
    <submittedName>
        <fullName evidence="1">Repeat-containing regulatory protein</fullName>
    </submittedName>
</protein>
<dbReference type="SUPFAM" id="SSF101908">
    <property type="entry name" value="Putative isomerase YbhE"/>
    <property type="match status" value="1"/>
</dbReference>
<dbReference type="Proteomes" id="UP000006222">
    <property type="component" value="Unassembled WGS sequence"/>
</dbReference>
<gene>
    <name evidence="1" type="ORF">RBWH47_03819</name>
</gene>
<name>F2APD5_RHOBT</name>